<proteinExistence type="predicted"/>
<name>A0AAU9SQH8_THLAR</name>
<dbReference type="PANTHER" id="PTHR46692:SF1">
    <property type="entry name" value="NUCLEOSIDE HYDROLASE 3-RELATED"/>
    <property type="match status" value="1"/>
</dbReference>
<gene>
    <name evidence="1" type="ORF">TAV2_LOCUS21209</name>
</gene>
<dbReference type="PANTHER" id="PTHR46692">
    <property type="entry name" value="INOSINE-URIDINE PREFERRING NUCLEOSIDE HYDROLASE FAMILY PROTEIN"/>
    <property type="match status" value="1"/>
</dbReference>
<dbReference type="Proteomes" id="UP000836841">
    <property type="component" value="Chromosome 6"/>
</dbReference>
<sequence length="96" mass="10935">MDLNLRDERVKVIAEGNESKDGQIVIDKMHGKRVRILESVDSKGCYESFASKINEKIQSAVIGSFEEQRKNWITPLSRTLSVENNNKNTLKTVKDI</sequence>
<reference evidence="1 2" key="1">
    <citation type="submission" date="2022-03" db="EMBL/GenBank/DDBJ databases">
        <authorList>
            <person name="Nunn A."/>
            <person name="Chopra R."/>
            <person name="Nunn A."/>
            <person name="Contreras Garrido A."/>
        </authorList>
    </citation>
    <scope>NUCLEOTIDE SEQUENCE [LARGE SCALE GENOMIC DNA]</scope>
</reference>
<dbReference type="AlphaFoldDB" id="A0AAU9SQH8"/>
<keyword evidence="2" id="KW-1185">Reference proteome</keyword>
<evidence type="ECO:0000313" key="2">
    <source>
        <dbReference type="Proteomes" id="UP000836841"/>
    </source>
</evidence>
<evidence type="ECO:0000313" key="1">
    <source>
        <dbReference type="EMBL" id="CAH2072404.1"/>
    </source>
</evidence>
<protein>
    <submittedName>
        <fullName evidence="1">Uncharacterized protein</fullName>
    </submittedName>
</protein>
<accession>A0AAU9SQH8</accession>
<organism evidence="1 2">
    <name type="scientific">Thlaspi arvense</name>
    <name type="common">Field penny-cress</name>
    <dbReference type="NCBI Taxonomy" id="13288"/>
    <lineage>
        <taxon>Eukaryota</taxon>
        <taxon>Viridiplantae</taxon>
        <taxon>Streptophyta</taxon>
        <taxon>Embryophyta</taxon>
        <taxon>Tracheophyta</taxon>
        <taxon>Spermatophyta</taxon>
        <taxon>Magnoliopsida</taxon>
        <taxon>eudicotyledons</taxon>
        <taxon>Gunneridae</taxon>
        <taxon>Pentapetalae</taxon>
        <taxon>rosids</taxon>
        <taxon>malvids</taxon>
        <taxon>Brassicales</taxon>
        <taxon>Brassicaceae</taxon>
        <taxon>Thlaspideae</taxon>
        <taxon>Thlaspi</taxon>
    </lineage>
</organism>
<dbReference type="EMBL" id="OU466862">
    <property type="protein sequence ID" value="CAH2072404.1"/>
    <property type="molecule type" value="Genomic_DNA"/>
</dbReference>